<keyword evidence="3" id="KW-1185">Reference proteome</keyword>
<evidence type="ECO:0000256" key="1">
    <source>
        <dbReference type="SAM" id="MobiDB-lite"/>
    </source>
</evidence>
<gene>
    <name evidence="2" type="ORF">CesoFtcFv8_003577</name>
</gene>
<protein>
    <submittedName>
        <fullName evidence="2">Uncharacterized protein</fullName>
    </submittedName>
</protein>
<evidence type="ECO:0000313" key="3">
    <source>
        <dbReference type="Proteomes" id="UP001335648"/>
    </source>
</evidence>
<dbReference type="EMBL" id="JAULUE010002048">
    <property type="protein sequence ID" value="KAK5909668.1"/>
    <property type="molecule type" value="Genomic_DNA"/>
</dbReference>
<sequence>MRRLTHMGRLQYIFKQLQGALFVYRKYNCEVVMGSKVSSKMAAPAARVIQQAIRPHAPLIKFPNRQEFPRPNVGEVLKMLVVNTSPHKAPAPPPIPRPHVPLTPISGTADTLGLHSASPCEVPQETHDSGGNGLHPAWGTRVT</sequence>
<organism evidence="2 3">
    <name type="scientific">Champsocephalus esox</name>
    <name type="common">pike icefish</name>
    <dbReference type="NCBI Taxonomy" id="159716"/>
    <lineage>
        <taxon>Eukaryota</taxon>
        <taxon>Metazoa</taxon>
        <taxon>Chordata</taxon>
        <taxon>Craniata</taxon>
        <taxon>Vertebrata</taxon>
        <taxon>Euteleostomi</taxon>
        <taxon>Actinopterygii</taxon>
        <taxon>Neopterygii</taxon>
        <taxon>Teleostei</taxon>
        <taxon>Neoteleostei</taxon>
        <taxon>Acanthomorphata</taxon>
        <taxon>Eupercaria</taxon>
        <taxon>Perciformes</taxon>
        <taxon>Notothenioidei</taxon>
        <taxon>Channichthyidae</taxon>
        <taxon>Champsocephalus</taxon>
    </lineage>
</organism>
<evidence type="ECO:0000313" key="2">
    <source>
        <dbReference type="EMBL" id="KAK5909668.1"/>
    </source>
</evidence>
<name>A0AAN8HBM8_9TELE</name>
<dbReference type="Proteomes" id="UP001335648">
    <property type="component" value="Unassembled WGS sequence"/>
</dbReference>
<accession>A0AAN8HBM8</accession>
<dbReference type="AlphaFoldDB" id="A0AAN8HBM8"/>
<feature type="region of interest" description="Disordered" evidence="1">
    <location>
        <begin position="119"/>
        <end position="143"/>
    </location>
</feature>
<comment type="caution">
    <text evidence="2">The sequence shown here is derived from an EMBL/GenBank/DDBJ whole genome shotgun (WGS) entry which is preliminary data.</text>
</comment>
<reference evidence="2 3" key="1">
    <citation type="journal article" date="2023" name="Mol. Biol. Evol.">
        <title>Genomics of Secondarily Temperate Adaptation in the Only Non-Antarctic Icefish.</title>
        <authorList>
            <person name="Rivera-Colon A.G."/>
            <person name="Rayamajhi N."/>
            <person name="Minhas B.F."/>
            <person name="Madrigal G."/>
            <person name="Bilyk K.T."/>
            <person name="Yoon V."/>
            <person name="Hune M."/>
            <person name="Gregory S."/>
            <person name="Cheng C.H.C."/>
            <person name="Catchen J.M."/>
        </authorList>
    </citation>
    <scope>NUCLEOTIDE SEQUENCE [LARGE SCALE GENOMIC DNA]</scope>
    <source>
        <strain evidence="2">JC2023a</strain>
    </source>
</reference>
<proteinExistence type="predicted"/>